<keyword evidence="6 8" id="KW-0472">Membrane</keyword>
<feature type="transmembrane region" description="Helical" evidence="8">
    <location>
        <begin position="165"/>
        <end position="185"/>
    </location>
</feature>
<feature type="transmembrane region" description="Helical" evidence="8">
    <location>
        <begin position="427"/>
        <end position="444"/>
    </location>
</feature>
<gene>
    <name evidence="10" type="ORF">yc1106_02276</name>
</gene>
<dbReference type="InterPro" id="IPR005829">
    <property type="entry name" value="Sugar_transporter_CS"/>
</dbReference>
<dbReference type="InterPro" id="IPR003663">
    <property type="entry name" value="Sugar/inositol_transpt"/>
</dbReference>
<evidence type="ECO:0000256" key="1">
    <source>
        <dbReference type="ARBA" id="ARBA00004141"/>
    </source>
</evidence>
<dbReference type="NCBIfam" id="TIGR00879">
    <property type="entry name" value="SP"/>
    <property type="match status" value="1"/>
</dbReference>
<evidence type="ECO:0000256" key="5">
    <source>
        <dbReference type="ARBA" id="ARBA00022989"/>
    </source>
</evidence>
<feature type="transmembrane region" description="Helical" evidence="8">
    <location>
        <begin position="107"/>
        <end position="125"/>
    </location>
</feature>
<feature type="transmembrane region" description="Helical" evidence="8">
    <location>
        <begin position="354"/>
        <end position="373"/>
    </location>
</feature>
<evidence type="ECO:0000259" key="9">
    <source>
        <dbReference type="PROSITE" id="PS50850"/>
    </source>
</evidence>
<dbReference type="Proteomes" id="UP001056012">
    <property type="component" value="Chromosome 2"/>
</dbReference>
<dbReference type="VEuPathDB" id="FungiDB:yc1106_02276"/>
<dbReference type="Pfam" id="PF00083">
    <property type="entry name" value="Sugar_tr"/>
    <property type="match status" value="1"/>
</dbReference>
<comment type="similarity">
    <text evidence="2 7">Belongs to the major facilitator superfamily. Sugar transporter (TC 2.A.1.1) family.</text>
</comment>
<dbReference type="GO" id="GO:0005351">
    <property type="term" value="F:carbohydrate:proton symporter activity"/>
    <property type="evidence" value="ECO:0007669"/>
    <property type="project" value="TreeGrafter"/>
</dbReference>
<evidence type="ECO:0000313" key="11">
    <source>
        <dbReference type="Proteomes" id="UP001056012"/>
    </source>
</evidence>
<feature type="transmembrane region" description="Helical" evidence="8">
    <location>
        <begin position="456"/>
        <end position="477"/>
    </location>
</feature>
<dbReference type="OrthoDB" id="6133115at2759"/>
<sequence>MVGMGVGAPKGNSHALEDVPEFEKVVWYKHPNMRKLFWHSSILCVASATTGYDGMMMNSSQQMIRWTEYFDDPKGNRLGIMSNMYNIGSIVSFFMVPFLTQWTGRKIPIAVGCTIMIAGALVSTFSTNWQIYMAGRFVLGFGNSFAQMCSPILLTEICHPQHRGIFTAVYNCLWNLGALFVAWIAWGTSQATNDWSWRSITLLQGLPSAIQLAFIWWVPESPRWLISKERYEEALNTLAYYHAEGDRDNATVKFEYTEMREAIRMEADANSNSSYVDFLKTKGNRWRLAILISLGVISQYSGNALFSNYINLVYEGAGITSQDQKMGLTGGERVLALAVSTYAATLIDKVGRRPLFLGATTGMMICFVCWTITCAVYENSNETNKGAGYAQIPFVWLFGVCYAFAWSGLLVAYALEILPYALRAKGLMIMNITVQAILAMGSQTNPVAWDNLPKHWNLALFYTLWIAVELVFVYFVYPETKGPTLEEISRIFDGDDAVPHVDMHAIEKGVHSEHLDTLGTEKTPHVEQLLPSTHLKTFKALLSSHFRKKLIQSRSNIAASKMKAFIATAFASALALSSMAVANPRPMANPDLLPRDISSMPEGMASLLGRDALTEPAVIEKRANCFAACIAGCEYCGSQGCLSNCQISW</sequence>
<dbReference type="FunFam" id="1.20.1250.20:FF:000117">
    <property type="entry name" value="MFS hexose transporter"/>
    <property type="match status" value="1"/>
</dbReference>
<evidence type="ECO:0000256" key="4">
    <source>
        <dbReference type="ARBA" id="ARBA00022692"/>
    </source>
</evidence>
<dbReference type="EMBL" id="CP089275">
    <property type="protein sequence ID" value="USP75002.1"/>
    <property type="molecule type" value="Genomic_DNA"/>
</dbReference>
<dbReference type="InterPro" id="IPR036259">
    <property type="entry name" value="MFS_trans_sf"/>
</dbReference>
<evidence type="ECO:0000256" key="6">
    <source>
        <dbReference type="ARBA" id="ARBA00023136"/>
    </source>
</evidence>
<proteinExistence type="inferred from homology"/>
<dbReference type="SUPFAM" id="SSF103473">
    <property type="entry name" value="MFS general substrate transporter"/>
    <property type="match status" value="1"/>
</dbReference>
<dbReference type="AlphaFoldDB" id="A0A9Q8Z3F1"/>
<keyword evidence="5 8" id="KW-1133">Transmembrane helix</keyword>
<feature type="transmembrane region" description="Helical" evidence="8">
    <location>
        <begin position="78"/>
        <end position="100"/>
    </location>
</feature>
<dbReference type="Gene3D" id="1.20.1250.20">
    <property type="entry name" value="MFS general substrate transporter like domains"/>
    <property type="match status" value="1"/>
</dbReference>
<keyword evidence="11" id="KW-1185">Reference proteome</keyword>
<dbReference type="GO" id="GO:0016020">
    <property type="term" value="C:membrane"/>
    <property type="evidence" value="ECO:0007669"/>
    <property type="project" value="UniProtKB-SubCell"/>
</dbReference>
<evidence type="ECO:0000256" key="2">
    <source>
        <dbReference type="ARBA" id="ARBA00010992"/>
    </source>
</evidence>
<feature type="transmembrane region" description="Helical" evidence="8">
    <location>
        <begin position="36"/>
        <end position="58"/>
    </location>
</feature>
<keyword evidence="3 7" id="KW-0813">Transport</keyword>
<dbReference type="PROSITE" id="PS00216">
    <property type="entry name" value="SUGAR_TRANSPORT_1"/>
    <property type="match status" value="1"/>
</dbReference>
<dbReference type="PROSITE" id="PS50850">
    <property type="entry name" value="MFS"/>
    <property type="match status" value="1"/>
</dbReference>
<protein>
    <recommendedName>
        <fullName evidence="9">Major facilitator superfamily (MFS) profile domain-containing protein</fullName>
    </recommendedName>
</protein>
<evidence type="ECO:0000313" key="10">
    <source>
        <dbReference type="EMBL" id="USP75002.1"/>
    </source>
</evidence>
<dbReference type="InterPro" id="IPR020846">
    <property type="entry name" value="MFS_dom"/>
</dbReference>
<keyword evidence="4 8" id="KW-0812">Transmembrane</keyword>
<evidence type="ECO:0000256" key="7">
    <source>
        <dbReference type="RuleBase" id="RU003346"/>
    </source>
</evidence>
<feature type="domain" description="Major facilitator superfamily (MFS) profile" evidence="9">
    <location>
        <begin position="39"/>
        <end position="481"/>
    </location>
</feature>
<name>A0A9Q8Z3F1_CURCL</name>
<evidence type="ECO:0000256" key="8">
    <source>
        <dbReference type="SAM" id="Phobius"/>
    </source>
</evidence>
<feature type="transmembrane region" description="Helical" evidence="8">
    <location>
        <begin position="564"/>
        <end position="582"/>
    </location>
</feature>
<dbReference type="InterPro" id="IPR050360">
    <property type="entry name" value="MFS_Sugar_Transporters"/>
</dbReference>
<feature type="transmembrane region" description="Helical" evidence="8">
    <location>
        <begin position="393"/>
        <end position="415"/>
    </location>
</feature>
<comment type="subcellular location">
    <subcellularLocation>
        <location evidence="1">Membrane</location>
        <topology evidence="1">Multi-pass membrane protein</topology>
    </subcellularLocation>
</comment>
<organism evidence="10 11">
    <name type="scientific">Curvularia clavata</name>
    <dbReference type="NCBI Taxonomy" id="95742"/>
    <lineage>
        <taxon>Eukaryota</taxon>
        <taxon>Fungi</taxon>
        <taxon>Dikarya</taxon>
        <taxon>Ascomycota</taxon>
        <taxon>Pezizomycotina</taxon>
        <taxon>Dothideomycetes</taxon>
        <taxon>Pleosporomycetidae</taxon>
        <taxon>Pleosporales</taxon>
        <taxon>Pleosporineae</taxon>
        <taxon>Pleosporaceae</taxon>
        <taxon>Curvularia</taxon>
    </lineage>
</organism>
<reference evidence="10" key="1">
    <citation type="submission" date="2021-12" db="EMBL/GenBank/DDBJ databases">
        <title>Curvularia clavata genome.</title>
        <authorList>
            <person name="Cao Y."/>
        </authorList>
    </citation>
    <scope>NUCLEOTIDE SEQUENCE</scope>
    <source>
        <strain evidence="10">Yc1106</strain>
    </source>
</reference>
<accession>A0A9Q8Z3F1</accession>
<evidence type="ECO:0000256" key="3">
    <source>
        <dbReference type="ARBA" id="ARBA00022448"/>
    </source>
</evidence>
<dbReference type="InterPro" id="IPR005828">
    <property type="entry name" value="MFS_sugar_transport-like"/>
</dbReference>
<dbReference type="PANTHER" id="PTHR48022:SF66">
    <property type="entry name" value="MFS HEXOSE TRANSPORTER"/>
    <property type="match status" value="1"/>
</dbReference>
<dbReference type="PANTHER" id="PTHR48022">
    <property type="entry name" value="PLASTIDIC GLUCOSE TRANSPORTER 4"/>
    <property type="match status" value="1"/>
</dbReference>